<proteinExistence type="predicted"/>
<evidence type="ECO:0000256" key="1">
    <source>
        <dbReference type="SAM" id="Phobius"/>
    </source>
</evidence>
<reference evidence="2" key="1">
    <citation type="submission" date="2017-07" db="EMBL/GenBank/DDBJ databases">
        <authorList>
            <person name="Mikheyev A."/>
            <person name="Grau M."/>
        </authorList>
    </citation>
    <scope>NUCLEOTIDE SEQUENCE</scope>
    <source>
        <tissue evidence="2">Venom_gland</tissue>
    </source>
</reference>
<keyword evidence="1" id="KW-0472">Membrane</keyword>
<dbReference type="AlphaFoldDB" id="A0A2D4NC49"/>
<organism evidence="2">
    <name type="scientific">Micrurus spixii</name>
    <name type="common">Amazon coral snake</name>
    <dbReference type="NCBI Taxonomy" id="129469"/>
    <lineage>
        <taxon>Eukaryota</taxon>
        <taxon>Metazoa</taxon>
        <taxon>Chordata</taxon>
        <taxon>Craniata</taxon>
        <taxon>Vertebrata</taxon>
        <taxon>Euteleostomi</taxon>
        <taxon>Lepidosauria</taxon>
        <taxon>Squamata</taxon>
        <taxon>Bifurcata</taxon>
        <taxon>Unidentata</taxon>
        <taxon>Episquamata</taxon>
        <taxon>Toxicofera</taxon>
        <taxon>Serpentes</taxon>
        <taxon>Colubroidea</taxon>
        <taxon>Elapidae</taxon>
        <taxon>Elapinae</taxon>
        <taxon>Micrurus</taxon>
    </lineage>
</organism>
<dbReference type="EMBL" id="IACM01163677">
    <property type="protein sequence ID" value="LAB43295.1"/>
    <property type="molecule type" value="Transcribed_RNA"/>
</dbReference>
<name>A0A2D4NC49_9SAUR</name>
<keyword evidence="1" id="KW-1133">Transmembrane helix</keyword>
<evidence type="ECO:0000313" key="2">
    <source>
        <dbReference type="EMBL" id="LAB43295.1"/>
    </source>
</evidence>
<keyword evidence="1" id="KW-0812">Transmembrane</keyword>
<sequence length="112" mass="12484">MTFECPLLSFHQAVFSSYSLVAQNGHLFGIIHIFTCTVGILIFCPSVRAIMAIERGKKQTNNPLLELQSKASGSPYNKLESETDWKLVQMAHTVHSRVIFARGPAHINQCPL</sequence>
<feature type="transmembrane region" description="Helical" evidence="1">
    <location>
        <begin position="27"/>
        <end position="51"/>
    </location>
</feature>
<protein>
    <submittedName>
        <fullName evidence="2">Uncharacterized protein</fullName>
    </submittedName>
</protein>
<reference evidence="2" key="2">
    <citation type="submission" date="2017-11" db="EMBL/GenBank/DDBJ databases">
        <title>Coralsnake Venomics: Analyses of Venom Gland Transcriptomes and Proteomes of Six Brazilian Taxa.</title>
        <authorList>
            <person name="Aird S.D."/>
            <person name="Jorge da Silva N."/>
            <person name="Qiu L."/>
            <person name="Villar-Briones A."/>
            <person name="Aparecida-Saddi V."/>
            <person name="Campos-Telles M.P."/>
            <person name="Grau M."/>
            <person name="Mikheyev A.S."/>
        </authorList>
    </citation>
    <scope>NUCLEOTIDE SEQUENCE</scope>
    <source>
        <tissue evidence="2">Venom_gland</tissue>
    </source>
</reference>
<accession>A0A2D4NC49</accession>